<evidence type="ECO:0000313" key="1">
    <source>
        <dbReference type="EMBL" id="KAK5875002.1"/>
    </source>
</evidence>
<dbReference type="EMBL" id="JAULUE010002069">
    <property type="protein sequence ID" value="KAK5875002.1"/>
    <property type="molecule type" value="Genomic_DNA"/>
</dbReference>
<comment type="caution">
    <text evidence="1">The sequence shown here is derived from an EMBL/GenBank/DDBJ whole genome shotgun (WGS) entry which is preliminary data.</text>
</comment>
<keyword evidence="2" id="KW-1185">Reference proteome</keyword>
<name>A0AAN7YDK4_9TELE</name>
<evidence type="ECO:0000313" key="2">
    <source>
        <dbReference type="Proteomes" id="UP001335648"/>
    </source>
</evidence>
<accession>A0AAN7YDK4</accession>
<reference evidence="1 2" key="1">
    <citation type="journal article" date="2023" name="Mol. Biol. Evol.">
        <title>Genomics of Secondarily Temperate Adaptation in the Only Non-Antarctic Icefish.</title>
        <authorList>
            <person name="Rivera-Colon A.G."/>
            <person name="Rayamajhi N."/>
            <person name="Minhas B.F."/>
            <person name="Madrigal G."/>
            <person name="Bilyk K.T."/>
            <person name="Yoon V."/>
            <person name="Hune M."/>
            <person name="Gregory S."/>
            <person name="Cheng C.H.C."/>
            <person name="Catchen J.M."/>
        </authorList>
    </citation>
    <scope>NUCLEOTIDE SEQUENCE [LARGE SCALE GENOMIC DNA]</scope>
    <source>
        <strain evidence="1">JC2023a</strain>
    </source>
</reference>
<protein>
    <submittedName>
        <fullName evidence="1">Uncharacterized protein</fullName>
    </submittedName>
</protein>
<sequence>MCRVQEKMVKCRLEVNGAIGRGGSSAPTHRPAVLYGGSAECLTPDPYTSIPNSIYPQPVFAINTTHS</sequence>
<organism evidence="1 2">
    <name type="scientific">Champsocephalus esox</name>
    <name type="common">pike icefish</name>
    <dbReference type="NCBI Taxonomy" id="159716"/>
    <lineage>
        <taxon>Eukaryota</taxon>
        <taxon>Metazoa</taxon>
        <taxon>Chordata</taxon>
        <taxon>Craniata</taxon>
        <taxon>Vertebrata</taxon>
        <taxon>Euteleostomi</taxon>
        <taxon>Actinopterygii</taxon>
        <taxon>Neopterygii</taxon>
        <taxon>Teleostei</taxon>
        <taxon>Neoteleostei</taxon>
        <taxon>Acanthomorphata</taxon>
        <taxon>Eupercaria</taxon>
        <taxon>Perciformes</taxon>
        <taxon>Notothenioidei</taxon>
        <taxon>Channichthyidae</taxon>
        <taxon>Champsocephalus</taxon>
    </lineage>
</organism>
<dbReference type="AlphaFoldDB" id="A0AAN7YDK4"/>
<gene>
    <name evidence="1" type="ORF">CesoFtcFv8_027537</name>
</gene>
<dbReference type="Proteomes" id="UP001335648">
    <property type="component" value="Unassembled WGS sequence"/>
</dbReference>
<proteinExistence type="predicted"/>